<keyword evidence="3" id="KW-1185">Reference proteome</keyword>
<accession>A0A2T7FWQ7</accession>
<gene>
    <name evidence="2" type="ORF">DC363_08695</name>
</gene>
<feature type="signal peptide" evidence="1">
    <location>
        <begin position="1"/>
        <end position="26"/>
    </location>
</feature>
<evidence type="ECO:0000313" key="2">
    <source>
        <dbReference type="EMBL" id="PVA06601.1"/>
    </source>
</evidence>
<evidence type="ECO:0008006" key="4">
    <source>
        <dbReference type="Google" id="ProtNLM"/>
    </source>
</evidence>
<organism evidence="2 3">
    <name type="scientific">Thalassorhabdomicrobium marinisediminis</name>
    <dbReference type="NCBI Taxonomy" id="2170577"/>
    <lineage>
        <taxon>Bacteria</taxon>
        <taxon>Pseudomonadati</taxon>
        <taxon>Pseudomonadota</taxon>
        <taxon>Alphaproteobacteria</taxon>
        <taxon>Rhodobacterales</taxon>
        <taxon>Paracoccaceae</taxon>
        <taxon>Thalassorhabdomicrobium</taxon>
    </lineage>
</organism>
<protein>
    <recommendedName>
        <fullName evidence="4">SH3 domain-containing protein</fullName>
    </recommendedName>
</protein>
<dbReference type="OrthoDB" id="964913at2"/>
<proteinExistence type="predicted"/>
<evidence type="ECO:0000313" key="3">
    <source>
        <dbReference type="Proteomes" id="UP000244817"/>
    </source>
</evidence>
<keyword evidence="1" id="KW-0732">Signal</keyword>
<name>A0A2T7FWQ7_9RHOB</name>
<feature type="chain" id="PRO_5015712923" description="SH3 domain-containing protein" evidence="1">
    <location>
        <begin position="27"/>
        <end position="265"/>
    </location>
</feature>
<dbReference type="RefSeq" id="WP_108640762.1">
    <property type="nucleotide sequence ID" value="NZ_QCYG01000005.1"/>
</dbReference>
<dbReference type="Gene3D" id="2.30.30.40">
    <property type="entry name" value="SH3 Domains"/>
    <property type="match status" value="1"/>
</dbReference>
<sequence length="265" mass="28738">MRKYLFGMLMSAATVVATTLATGALAEIDGHGPDAWRVTGVAADDVLNMRMGPGTQYLVIDSLPPDARGLQQVTCVPLLIPSIYHRLSEAQRADLPQRWCLMQTADFAKAGWVAQRFLMEDVDLASTAPDTGAQVAVEGIGDAMIDGAARLVADLYTAFEAQRSAAENPFGATAAPRYFFSGMEPALAGHGADVLYDAQDFQGRIVRIAPDADRPMMRGMITVNVDFVNFGQMQRAVFSLRADPNQPGAPVRIFRVDHSDWSFPE</sequence>
<dbReference type="AlphaFoldDB" id="A0A2T7FWQ7"/>
<comment type="caution">
    <text evidence="2">The sequence shown here is derived from an EMBL/GenBank/DDBJ whole genome shotgun (WGS) entry which is preliminary data.</text>
</comment>
<evidence type="ECO:0000256" key="1">
    <source>
        <dbReference type="SAM" id="SignalP"/>
    </source>
</evidence>
<reference evidence="2 3" key="1">
    <citation type="submission" date="2018-04" db="EMBL/GenBank/DDBJ databases">
        <title>Pelagivirga bohaiensis gen. nov., sp. nov., a bacterium isolated from the Bohai Sea.</title>
        <authorList>
            <person name="Ji X."/>
        </authorList>
    </citation>
    <scope>NUCLEOTIDE SEQUENCE [LARGE SCALE GENOMIC DNA]</scope>
    <source>
        <strain evidence="2 3">BH-SD16</strain>
    </source>
</reference>
<dbReference type="Proteomes" id="UP000244817">
    <property type="component" value="Unassembled WGS sequence"/>
</dbReference>
<dbReference type="EMBL" id="QCYG01000005">
    <property type="protein sequence ID" value="PVA06601.1"/>
    <property type="molecule type" value="Genomic_DNA"/>
</dbReference>